<protein>
    <submittedName>
        <fullName evidence="1">Uncharacterized protein</fullName>
    </submittedName>
</protein>
<evidence type="ECO:0000313" key="1">
    <source>
        <dbReference type="EMBL" id="KAG5615694.1"/>
    </source>
</evidence>
<accession>A0A9J5ZTX0</accession>
<organism evidence="1 2">
    <name type="scientific">Solanum commersonii</name>
    <name type="common">Commerson's wild potato</name>
    <name type="synonym">Commerson's nightshade</name>
    <dbReference type="NCBI Taxonomy" id="4109"/>
    <lineage>
        <taxon>Eukaryota</taxon>
        <taxon>Viridiplantae</taxon>
        <taxon>Streptophyta</taxon>
        <taxon>Embryophyta</taxon>
        <taxon>Tracheophyta</taxon>
        <taxon>Spermatophyta</taxon>
        <taxon>Magnoliopsida</taxon>
        <taxon>eudicotyledons</taxon>
        <taxon>Gunneridae</taxon>
        <taxon>Pentapetalae</taxon>
        <taxon>asterids</taxon>
        <taxon>lamiids</taxon>
        <taxon>Solanales</taxon>
        <taxon>Solanaceae</taxon>
        <taxon>Solanoideae</taxon>
        <taxon>Solaneae</taxon>
        <taxon>Solanum</taxon>
    </lineage>
</organism>
<sequence length="149" mass="16024">MEMTIFPFRWLKSALSSHLEFRDSGRISIDSDSFRMSKRIPVVPEPVVQPPYVLAPVVGVPAALEVALADDDRTIVSVAREAELLERDDFGGPKRVRTGGQYSAIEGGLAAWGPLGLGRGSYSITSGSSQSGSTPRFCYGCGDPGHLIR</sequence>
<comment type="caution">
    <text evidence="1">The sequence shown here is derived from an EMBL/GenBank/DDBJ whole genome shotgun (WGS) entry which is preliminary data.</text>
</comment>
<reference evidence="1 2" key="1">
    <citation type="submission" date="2020-09" db="EMBL/GenBank/DDBJ databases">
        <title>De no assembly of potato wild relative species, Solanum commersonii.</title>
        <authorList>
            <person name="Cho K."/>
        </authorList>
    </citation>
    <scope>NUCLEOTIDE SEQUENCE [LARGE SCALE GENOMIC DNA]</scope>
    <source>
        <strain evidence="1">LZ3.2</strain>
        <tissue evidence="1">Leaf</tissue>
    </source>
</reference>
<keyword evidence="2" id="KW-1185">Reference proteome</keyword>
<dbReference type="AlphaFoldDB" id="A0A9J5ZTX0"/>
<dbReference type="EMBL" id="JACXVP010000003">
    <property type="protein sequence ID" value="KAG5615694.1"/>
    <property type="molecule type" value="Genomic_DNA"/>
</dbReference>
<gene>
    <name evidence="1" type="ORF">H5410_015518</name>
</gene>
<dbReference type="Proteomes" id="UP000824120">
    <property type="component" value="Chromosome 3"/>
</dbReference>
<name>A0A9J5ZTX0_SOLCO</name>
<proteinExistence type="predicted"/>
<evidence type="ECO:0000313" key="2">
    <source>
        <dbReference type="Proteomes" id="UP000824120"/>
    </source>
</evidence>